<dbReference type="GO" id="GO:0043565">
    <property type="term" value="F:sequence-specific DNA binding"/>
    <property type="evidence" value="ECO:0007669"/>
    <property type="project" value="InterPro"/>
</dbReference>
<name>M3II64_LEPIT</name>
<dbReference type="Gene3D" id="1.10.1750.10">
    <property type="match status" value="1"/>
</dbReference>
<dbReference type="Proteomes" id="UP000011778">
    <property type="component" value="Unassembled WGS sequence"/>
</dbReference>
<gene>
    <name evidence="1" type="ORF">LEP1GSC150_5056</name>
</gene>
<dbReference type="SUPFAM" id="SSF48295">
    <property type="entry name" value="TrpR-like"/>
    <property type="match status" value="1"/>
</dbReference>
<comment type="caution">
    <text evidence="1">The sequence shown here is derived from an EMBL/GenBank/DDBJ whole genome shotgun (WGS) entry which is preliminary data.</text>
</comment>
<reference evidence="1 2" key="1">
    <citation type="submission" date="2013-02" db="EMBL/GenBank/DDBJ databases">
        <authorList>
            <person name="Harkins D.M."/>
            <person name="Durkin A.S."/>
            <person name="Brinkac L.M."/>
            <person name="Haft D.H."/>
            <person name="Selengut J.D."/>
            <person name="Sanka R."/>
            <person name="DePew J."/>
            <person name="Purushe J."/>
            <person name="Tulsiani S.M."/>
            <person name="Graham G.C."/>
            <person name="Burns M.-A."/>
            <person name="Dohnt M.F."/>
            <person name="Smythe L.D."/>
            <person name="McKay D.B."/>
            <person name="Craig S.B."/>
            <person name="Vinetz J.M."/>
            <person name="Sutton G.G."/>
            <person name="Nierman W.C."/>
            <person name="Fouts D.E."/>
        </authorList>
    </citation>
    <scope>NUCLEOTIDE SEQUENCE [LARGE SCALE GENOMIC DNA]</scope>
    <source>
        <strain evidence="1 2">LT2050</strain>
    </source>
</reference>
<dbReference type="InterPro" id="IPR010921">
    <property type="entry name" value="Trp_repressor/repl_initiator"/>
</dbReference>
<evidence type="ECO:0000313" key="2">
    <source>
        <dbReference type="Proteomes" id="UP000011778"/>
    </source>
</evidence>
<sequence>MNKSQVGRLFQTQHTTVIHGVRKTEELLSNNKEMRFLVERISSKYKLQ</sequence>
<organism evidence="1 2">
    <name type="scientific">Leptospira interrogans serovar Copenhageni str. LT2050</name>
    <dbReference type="NCBI Taxonomy" id="1001598"/>
    <lineage>
        <taxon>Bacteria</taxon>
        <taxon>Pseudomonadati</taxon>
        <taxon>Spirochaetota</taxon>
        <taxon>Spirochaetia</taxon>
        <taxon>Leptospirales</taxon>
        <taxon>Leptospiraceae</taxon>
        <taxon>Leptospira</taxon>
    </lineage>
</organism>
<evidence type="ECO:0000313" key="1">
    <source>
        <dbReference type="EMBL" id="EMG20397.1"/>
    </source>
</evidence>
<evidence type="ECO:0008006" key="3">
    <source>
        <dbReference type="Google" id="ProtNLM"/>
    </source>
</evidence>
<dbReference type="EMBL" id="AFMD02000420">
    <property type="protein sequence ID" value="EMG20397.1"/>
    <property type="molecule type" value="Genomic_DNA"/>
</dbReference>
<proteinExistence type="predicted"/>
<protein>
    <recommendedName>
        <fullName evidence="3">Chromosomal replication initiator protein DnaA</fullName>
    </recommendedName>
</protein>
<accession>M3II64</accession>
<dbReference type="AlphaFoldDB" id="M3II64"/>